<dbReference type="PANTHER" id="PTHR14569:SF0">
    <property type="entry name" value="LYMPHOCYTE ANTIGEN 6 FAMILY MEMBER G6E"/>
    <property type="match status" value="1"/>
</dbReference>
<dbReference type="Proteomes" id="UP000504623">
    <property type="component" value="Unplaced"/>
</dbReference>
<keyword evidence="3" id="KW-1185">Reference proteome</keyword>
<evidence type="ECO:0000313" key="4">
    <source>
        <dbReference type="RefSeq" id="XP_006875730.1"/>
    </source>
</evidence>
<proteinExistence type="predicted"/>
<evidence type="ECO:0000259" key="2">
    <source>
        <dbReference type="Pfam" id="PF00021"/>
    </source>
</evidence>
<dbReference type="GO" id="GO:0095500">
    <property type="term" value="P:acetylcholine receptor signaling pathway"/>
    <property type="evidence" value="ECO:0007669"/>
    <property type="project" value="TreeGrafter"/>
</dbReference>
<dbReference type="SUPFAM" id="SSF57302">
    <property type="entry name" value="Snake toxin-like"/>
    <property type="match status" value="1"/>
</dbReference>
<name>A0A9B0X2A2_CHRAS</name>
<dbReference type="GO" id="GO:0045202">
    <property type="term" value="C:synapse"/>
    <property type="evidence" value="ECO:0007669"/>
    <property type="project" value="GOC"/>
</dbReference>
<dbReference type="RefSeq" id="XP_006875730.1">
    <property type="nucleotide sequence ID" value="XM_006875668.1"/>
</dbReference>
<dbReference type="GO" id="GO:0005886">
    <property type="term" value="C:plasma membrane"/>
    <property type="evidence" value="ECO:0007669"/>
    <property type="project" value="TreeGrafter"/>
</dbReference>
<gene>
    <name evidence="4" type="primary">LOC102816849</name>
</gene>
<organism evidence="3 4">
    <name type="scientific">Chrysochloris asiatica</name>
    <name type="common">Cape golden mole</name>
    <dbReference type="NCBI Taxonomy" id="185453"/>
    <lineage>
        <taxon>Eukaryota</taxon>
        <taxon>Metazoa</taxon>
        <taxon>Chordata</taxon>
        <taxon>Craniata</taxon>
        <taxon>Vertebrata</taxon>
        <taxon>Euteleostomi</taxon>
        <taxon>Mammalia</taxon>
        <taxon>Eutheria</taxon>
        <taxon>Afrotheria</taxon>
        <taxon>Chrysochloridae</taxon>
        <taxon>Chrysochlorinae</taxon>
        <taxon>Chrysochloris</taxon>
    </lineage>
</organism>
<dbReference type="GO" id="GO:0002029">
    <property type="term" value="P:desensitization of G protein-coupled receptor signaling pathway"/>
    <property type="evidence" value="ECO:0007669"/>
    <property type="project" value="TreeGrafter"/>
</dbReference>
<dbReference type="GeneID" id="102816849"/>
<keyword evidence="1" id="KW-0732">Signal</keyword>
<dbReference type="PANTHER" id="PTHR14569">
    <property type="entry name" value="LYMPHOCYTE ANTIGEN 6 FAMILY MEMBER G6E"/>
    <property type="match status" value="1"/>
</dbReference>
<evidence type="ECO:0000256" key="1">
    <source>
        <dbReference type="SAM" id="SignalP"/>
    </source>
</evidence>
<dbReference type="InterPro" id="IPR016054">
    <property type="entry name" value="LY6_UPA_recep-like"/>
</dbReference>
<dbReference type="InterPro" id="IPR045860">
    <property type="entry name" value="Snake_toxin-like_sf"/>
</dbReference>
<accession>A0A9B0X2A2</accession>
<dbReference type="GO" id="GO:0030549">
    <property type="term" value="F:acetylcholine receptor activator activity"/>
    <property type="evidence" value="ECO:0007669"/>
    <property type="project" value="TreeGrafter"/>
</dbReference>
<dbReference type="InterPro" id="IPR039700">
    <property type="entry name" value="Ly6g6e"/>
</dbReference>
<dbReference type="FunFam" id="2.10.60.10:FF:000028">
    <property type="entry name" value="Lymphocyte antigen 6 complex locus G6E"/>
    <property type="match status" value="1"/>
</dbReference>
<dbReference type="Pfam" id="PF00021">
    <property type="entry name" value="UPAR_LY6"/>
    <property type="match status" value="1"/>
</dbReference>
<dbReference type="GO" id="GO:0033130">
    <property type="term" value="F:acetylcholine receptor binding"/>
    <property type="evidence" value="ECO:0007669"/>
    <property type="project" value="TreeGrafter"/>
</dbReference>
<reference evidence="4" key="1">
    <citation type="submission" date="2025-08" db="UniProtKB">
        <authorList>
            <consortium name="RefSeq"/>
        </authorList>
    </citation>
    <scope>IDENTIFICATION</scope>
    <source>
        <tissue evidence="4">Spleen</tissue>
    </source>
</reference>
<feature type="signal peptide" evidence="1">
    <location>
        <begin position="1"/>
        <end position="18"/>
    </location>
</feature>
<feature type="domain" description="UPAR/Ly6" evidence="2">
    <location>
        <begin position="27"/>
        <end position="103"/>
    </location>
</feature>
<dbReference type="OrthoDB" id="9031844at2759"/>
<dbReference type="Gene3D" id="2.10.60.10">
    <property type="entry name" value="CD59"/>
    <property type="match status" value="1"/>
</dbReference>
<sequence>MGTSSIFLCLLCLCGALGLSTSPAPKRLRCYTCNFAKPCYPVPTECQDDEACGISTGTSEQGENIERRGCLPRSQCPLQGHATYWSRSYTLLHRCCQQDLCNAATALQWLPNPLLLTTPLLLSASIIWGGHLLH</sequence>
<evidence type="ECO:0000313" key="3">
    <source>
        <dbReference type="Proteomes" id="UP000504623"/>
    </source>
</evidence>
<protein>
    <submittedName>
        <fullName evidence="4">Sperm acrosome membrane-associated protein 4-like</fullName>
    </submittedName>
</protein>
<feature type="chain" id="PRO_5038469742" evidence="1">
    <location>
        <begin position="19"/>
        <end position="134"/>
    </location>
</feature>
<dbReference type="AlphaFoldDB" id="A0A9B0X2A2"/>